<proteinExistence type="inferred from homology"/>
<reference evidence="10 11" key="1">
    <citation type="submission" date="2021-04" db="EMBL/GenBank/DDBJ databases">
        <title>Complete genome sequence of a novel Streptococcus species.</title>
        <authorList>
            <person name="Teng J.L.L."/>
        </authorList>
    </citation>
    <scope>NUCLEOTIDE SEQUENCE [LARGE SCALE GENOMIC DNA]</scope>
    <source>
        <strain evidence="10 11">HKU75</strain>
    </source>
</reference>
<sequence length="404" mass="44174">MEEIKTALQSILSHKMRSILTMLGIIIGIAAIIAIFSIIEGNTETTKRQLIGGSNNTMDVVYAKKSALDARIASKDNAKKPLYLPFIGQEEVPAIKKLAGVKDVALTYETDDTIYYLEKQSSSKIVATTPNIRDLKQLAIVKGKGFEQASFKEEEQVTILERSLYEQLFPNDDGIGKYVDIKSIPFKVIGAYQSQDSANVYGGGKTAYIPLGQWHHVTEEINVAPTTVVQTVKTDDLKPVSQAVGNYLNQKVADSDYAFGTMNLSDFERQIENLNQSNFVLLAGIASISLLVGGIGVMNIMLVSVTERTREIGIKKALGARRNIILRQFLIEAVILTLIGGFIGVFTGIVSGFIITQSLAYPYILSLLSVLVSLLFCCIIGIVFGLLPAIKASKLNPIEALRFE</sequence>
<protein>
    <submittedName>
        <fullName evidence="10">ABC transporter permease</fullName>
    </submittedName>
</protein>
<keyword evidence="5 7" id="KW-0472">Membrane</keyword>
<dbReference type="RefSeq" id="WP_212570067.1">
    <property type="nucleotide sequence ID" value="NZ_CP073084.1"/>
</dbReference>
<keyword evidence="11" id="KW-1185">Reference proteome</keyword>
<dbReference type="PANTHER" id="PTHR30572:SF4">
    <property type="entry name" value="ABC TRANSPORTER PERMEASE YTRF"/>
    <property type="match status" value="1"/>
</dbReference>
<evidence type="ECO:0000256" key="1">
    <source>
        <dbReference type="ARBA" id="ARBA00004651"/>
    </source>
</evidence>
<evidence type="ECO:0000256" key="2">
    <source>
        <dbReference type="ARBA" id="ARBA00022475"/>
    </source>
</evidence>
<accession>A0ABX7YJC6</accession>
<organism evidence="10 11">
    <name type="scientific">Streptococcus oriscaviae</name>
    <dbReference type="NCBI Taxonomy" id="2781599"/>
    <lineage>
        <taxon>Bacteria</taxon>
        <taxon>Bacillati</taxon>
        <taxon>Bacillota</taxon>
        <taxon>Bacilli</taxon>
        <taxon>Lactobacillales</taxon>
        <taxon>Streptococcaceae</taxon>
        <taxon>Streptococcus</taxon>
    </lineage>
</organism>
<feature type="transmembrane region" description="Helical" evidence="7">
    <location>
        <begin position="279"/>
        <end position="303"/>
    </location>
</feature>
<feature type="transmembrane region" description="Helical" evidence="7">
    <location>
        <begin position="361"/>
        <end position="387"/>
    </location>
</feature>
<dbReference type="EMBL" id="CP073084">
    <property type="protein sequence ID" value="QUE53911.1"/>
    <property type="molecule type" value="Genomic_DNA"/>
</dbReference>
<dbReference type="Pfam" id="PF12704">
    <property type="entry name" value="MacB_PCD"/>
    <property type="match status" value="1"/>
</dbReference>
<evidence type="ECO:0000256" key="3">
    <source>
        <dbReference type="ARBA" id="ARBA00022692"/>
    </source>
</evidence>
<gene>
    <name evidence="10" type="ORF">INT76_08770</name>
</gene>
<dbReference type="InterPro" id="IPR025857">
    <property type="entry name" value="MacB_PCD"/>
</dbReference>
<feature type="domain" description="MacB-like periplasmic core" evidence="9">
    <location>
        <begin position="18"/>
        <end position="245"/>
    </location>
</feature>
<dbReference type="Pfam" id="PF02687">
    <property type="entry name" value="FtsX"/>
    <property type="match status" value="1"/>
</dbReference>
<comment type="similarity">
    <text evidence="6">Belongs to the ABC-4 integral membrane protein family.</text>
</comment>
<comment type="subcellular location">
    <subcellularLocation>
        <location evidence="1">Cell membrane</location>
        <topology evidence="1">Multi-pass membrane protein</topology>
    </subcellularLocation>
</comment>
<keyword evidence="2" id="KW-1003">Cell membrane</keyword>
<feature type="transmembrane region" description="Helical" evidence="7">
    <location>
        <begin position="324"/>
        <end position="355"/>
    </location>
</feature>
<evidence type="ECO:0000256" key="7">
    <source>
        <dbReference type="SAM" id="Phobius"/>
    </source>
</evidence>
<evidence type="ECO:0000256" key="5">
    <source>
        <dbReference type="ARBA" id="ARBA00023136"/>
    </source>
</evidence>
<evidence type="ECO:0000256" key="6">
    <source>
        <dbReference type="ARBA" id="ARBA00038076"/>
    </source>
</evidence>
<feature type="transmembrane region" description="Helical" evidence="7">
    <location>
        <begin position="20"/>
        <end position="39"/>
    </location>
</feature>
<evidence type="ECO:0000259" key="8">
    <source>
        <dbReference type="Pfam" id="PF02687"/>
    </source>
</evidence>
<name>A0ABX7YJC6_9STRE</name>
<evidence type="ECO:0000259" key="9">
    <source>
        <dbReference type="Pfam" id="PF12704"/>
    </source>
</evidence>
<keyword evidence="4 7" id="KW-1133">Transmembrane helix</keyword>
<dbReference type="Proteomes" id="UP000677616">
    <property type="component" value="Chromosome"/>
</dbReference>
<keyword evidence="3 7" id="KW-0812">Transmembrane</keyword>
<evidence type="ECO:0000313" key="10">
    <source>
        <dbReference type="EMBL" id="QUE53911.1"/>
    </source>
</evidence>
<evidence type="ECO:0000313" key="11">
    <source>
        <dbReference type="Proteomes" id="UP000677616"/>
    </source>
</evidence>
<dbReference type="InterPro" id="IPR050250">
    <property type="entry name" value="Macrolide_Exporter_MacB"/>
</dbReference>
<dbReference type="PANTHER" id="PTHR30572">
    <property type="entry name" value="MEMBRANE COMPONENT OF TRANSPORTER-RELATED"/>
    <property type="match status" value="1"/>
</dbReference>
<evidence type="ECO:0000256" key="4">
    <source>
        <dbReference type="ARBA" id="ARBA00022989"/>
    </source>
</evidence>
<feature type="domain" description="ABC3 transporter permease C-terminal" evidence="8">
    <location>
        <begin position="285"/>
        <end position="397"/>
    </location>
</feature>
<dbReference type="InterPro" id="IPR003838">
    <property type="entry name" value="ABC3_permease_C"/>
</dbReference>